<gene>
    <name evidence="6" type="ORF">HNQ61_004856</name>
</gene>
<accession>A0A841H624</accession>
<dbReference type="GO" id="GO:0006310">
    <property type="term" value="P:DNA recombination"/>
    <property type="evidence" value="ECO:0007669"/>
    <property type="project" value="UniProtKB-KW"/>
</dbReference>
<dbReference type="PANTHER" id="PTHR30563:SF0">
    <property type="entry name" value="DNA RECOMBINATION PROTEIN RMUC"/>
    <property type="match status" value="1"/>
</dbReference>
<keyword evidence="5" id="KW-1133">Transmembrane helix</keyword>
<evidence type="ECO:0000313" key="7">
    <source>
        <dbReference type="Proteomes" id="UP000582837"/>
    </source>
</evidence>
<dbReference type="InterPro" id="IPR003798">
    <property type="entry name" value="DNA_recombination_RmuC"/>
</dbReference>
<reference evidence="6 7" key="1">
    <citation type="submission" date="2020-08" db="EMBL/GenBank/DDBJ databases">
        <title>Genomic Encyclopedia of Type Strains, Phase IV (KMG-IV): sequencing the most valuable type-strain genomes for metagenomic binning, comparative biology and taxonomic classification.</title>
        <authorList>
            <person name="Goeker M."/>
        </authorList>
    </citation>
    <scope>NUCLEOTIDE SEQUENCE [LARGE SCALE GENOMIC DNA]</scope>
    <source>
        <strain evidence="6 7">DSM 29007</strain>
    </source>
</reference>
<evidence type="ECO:0000256" key="3">
    <source>
        <dbReference type="ARBA" id="ARBA00023054"/>
    </source>
</evidence>
<proteinExistence type="inferred from homology"/>
<dbReference type="PANTHER" id="PTHR30563">
    <property type="entry name" value="DNA RECOMBINATION PROTEIN RMUC"/>
    <property type="match status" value="1"/>
</dbReference>
<evidence type="ECO:0000313" key="6">
    <source>
        <dbReference type="EMBL" id="MBB6073189.1"/>
    </source>
</evidence>
<feature type="transmembrane region" description="Helical" evidence="5">
    <location>
        <begin position="6"/>
        <end position="24"/>
    </location>
</feature>
<comment type="similarity">
    <text evidence="2">Belongs to the RmuC family.</text>
</comment>
<dbReference type="Pfam" id="PF02646">
    <property type="entry name" value="RmuC"/>
    <property type="match status" value="1"/>
</dbReference>
<keyword evidence="3" id="KW-0175">Coiled coil</keyword>
<dbReference type="EMBL" id="JACHIA010000022">
    <property type="protein sequence ID" value="MBB6073189.1"/>
    <property type="molecule type" value="Genomic_DNA"/>
</dbReference>
<evidence type="ECO:0000256" key="5">
    <source>
        <dbReference type="SAM" id="Phobius"/>
    </source>
</evidence>
<evidence type="ECO:0000256" key="2">
    <source>
        <dbReference type="ARBA" id="ARBA00009840"/>
    </source>
</evidence>
<evidence type="ECO:0000256" key="1">
    <source>
        <dbReference type="ARBA" id="ARBA00003416"/>
    </source>
</evidence>
<keyword evidence="5" id="KW-0472">Membrane</keyword>
<dbReference type="Proteomes" id="UP000582837">
    <property type="component" value="Unassembled WGS sequence"/>
</dbReference>
<comment type="function">
    <text evidence="1">Involved in DNA recombination.</text>
</comment>
<name>A0A841H624_9BACT</name>
<keyword evidence="5" id="KW-0812">Transmembrane</keyword>
<comment type="caution">
    <text evidence="6">The sequence shown here is derived from an EMBL/GenBank/DDBJ whole genome shotgun (WGS) entry which is preliminary data.</text>
</comment>
<protein>
    <submittedName>
        <fullName evidence="6">DNA recombination protein RmuC</fullName>
    </submittedName>
</protein>
<keyword evidence="4" id="KW-0233">DNA recombination</keyword>
<evidence type="ECO:0000256" key="4">
    <source>
        <dbReference type="ARBA" id="ARBA00023172"/>
    </source>
</evidence>
<organism evidence="6 7">
    <name type="scientific">Longimicrobium terrae</name>
    <dbReference type="NCBI Taxonomy" id="1639882"/>
    <lineage>
        <taxon>Bacteria</taxon>
        <taxon>Pseudomonadati</taxon>
        <taxon>Gemmatimonadota</taxon>
        <taxon>Longimicrobiia</taxon>
        <taxon>Longimicrobiales</taxon>
        <taxon>Longimicrobiaceae</taxon>
        <taxon>Longimicrobium</taxon>
    </lineage>
</organism>
<sequence>MTDLLLYAIFGLLLVCTVLLGLLLRRGDGGGGVSLLAGRLDAVDKGQERTERAIRDELARSREESGGEAARLRGEVAASVKSMSDTVFQHLGTLSADQQTQMAGVLSALGQMTEAQQGGAGKLREEVGATLKGFNDSVVRTLGEISTAQKLQMDSVGTQIGGLTTSNGEQMERLRVSVEGRLEQIRADNTAKLEQVRATVDEKLQGALEQRLAESFGQVSDRLEQVHRGLGEMQALASGVGDLKKVLSNVKVRGNWGEVQLGGLLEQVLTPDQYVANVATNEFSGQRVEFAIRLPGHEHGEVLLPIDAKFPQEDYLRLVDAQEASDVAGMEAALRGLEERIRGSARDICTKYLNPPRTTDFAIMFLPTEGLYAEVVRRPGLTDSLQRDWRVVVAGPTTLWAVLNSLQMGFRTLAIQKRSGEVWNVLAAVKTEFGKFGGVLEKVQKKLEAASKEMDQAGVRTRAIQRKLRDVQELPAAEAGTLLLGEGIVIADLTEAAVVETDA</sequence>
<dbReference type="RefSeq" id="WP_170038716.1">
    <property type="nucleotide sequence ID" value="NZ_JABDTL010000002.1"/>
</dbReference>
<keyword evidence="7" id="KW-1185">Reference proteome</keyword>
<dbReference type="AlphaFoldDB" id="A0A841H624"/>